<dbReference type="Pfam" id="PF00486">
    <property type="entry name" value="Trans_reg_C"/>
    <property type="match status" value="1"/>
</dbReference>
<evidence type="ECO:0000313" key="10">
    <source>
        <dbReference type="EMBL" id="SHF05020.1"/>
    </source>
</evidence>
<dbReference type="Gene3D" id="3.40.50.2300">
    <property type="match status" value="1"/>
</dbReference>
<evidence type="ECO:0000256" key="6">
    <source>
        <dbReference type="PROSITE-ProRule" id="PRU00169"/>
    </source>
</evidence>
<gene>
    <name evidence="10" type="ORF">SAMN02745784_02639</name>
</gene>
<feature type="domain" description="Response regulatory" evidence="8">
    <location>
        <begin position="4"/>
        <end position="118"/>
    </location>
</feature>
<dbReference type="PROSITE" id="PS51755">
    <property type="entry name" value="OMPR_PHOB"/>
    <property type="match status" value="1"/>
</dbReference>
<dbReference type="InterPro" id="IPR039420">
    <property type="entry name" value="WalR-like"/>
</dbReference>
<dbReference type="Gene3D" id="1.10.10.10">
    <property type="entry name" value="Winged helix-like DNA-binding domain superfamily/Winged helix DNA-binding domain"/>
    <property type="match status" value="1"/>
</dbReference>
<dbReference type="SMART" id="SM00862">
    <property type="entry name" value="Trans_reg_C"/>
    <property type="match status" value="1"/>
</dbReference>
<sequence length="232" mass="26393">MEYKIMVVDDSEDICEIVDVLLSSEGYEVITANNGEEALSLLNINQDTDLIILDIMMPGISGFEACKEIRNITTAPILFLSAKSHITDKEKGLSIGGDDYLSKPFSPIELVSRVKALLRRYSIYQGSDHNSKSETIQIRDLLIHPTSGEVQLSRKSISLRYMEYQLLILLATHRGKIFSVQEIYETIWKEPFLPTFNNTVAAHIKNLRQKIENDPKEPKYIITVWGRGYKIV</sequence>
<dbReference type="FunFam" id="3.40.50.2300:FF:000001">
    <property type="entry name" value="DNA-binding response regulator PhoB"/>
    <property type="match status" value="1"/>
</dbReference>
<name>A0A1M4YH09_9FIRM</name>
<dbReference type="PROSITE" id="PS50110">
    <property type="entry name" value="RESPONSE_REGULATORY"/>
    <property type="match status" value="1"/>
</dbReference>
<dbReference type="InterPro" id="IPR036388">
    <property type="entry name" value="WH-like_DNA-bd_sf"/>
</dbReference>
<dbReference type="GO" id="GO:0006355">
    <property type="term" value="P:regulation of DNA-templated transcription"/>
    <property type="evidence" value="ECO:0007669"/>
    <property type="project" value="InterPro"/>
</dbReference>
<dbReference type="GO" id="GO:0000156">
    <property type="term" value="F:phosphorelay response regulator activity"/>
    <property type="evidence" value="ECO:0007669"/>
    <property type="project" value="TreeGrafter"/>
</dbReference>
<feature type="DNA-binding region" description="OmpR/PhoB-type" evidence="7">
    <location>
        <begin position="133"/>
        <end position="232"/>
    </location>
</feature>
<organism evidence="10 11">
    <name type="scientific">Tissierella praeacuta DSM 18095</name>
    <dbReference type="NCBI Taxonomy" id="1123404"/>
    <lineage>
        <taxon>Bacteria</taxon>
        <taxon>Bacillati</taxon>
        <taxon>Bacillota</taxon>
        <taxon>Tissierellia</taxon>
        <taxon>Tissierellales</taxon>
        <taxon>Tissierellaceae</taxon>
        <taxon>Tissierella</taxon>
    </lineage>
</organism>
<dbReference type="PANTHER" id="PTHR48111">
    <property type="entry name" value="REGULATOR OF RPOS"/>
    <property type="match status" value="1"/>
</dbReference>
<dbReference type="InterPro" id="IPR016032">
    <property type="entry name" value="Sig_transdc_resp-reg_C-effctor"/>
</dbReference>
<dbReference type="PANTHER" id="PTHR48111:SF2">
    <property type="entry name" value="RESPONSE REGULATOR SAER"/>
    <property type="match status" value="1"/>
</dbReference>
<evidence type="ECO:0000256" key="1">
    <source>
        <dbReference type="ARBA" id="ARBA00022553"/>
    </source>
</evidence>
<dbReference type="SUPFAM" id="SSF52172">
    <property type="entry name" value="CheY-like"/>
    <property type="match status" value="1"/>
</dbReference>
<dbReference type="GO" id="GO:0005829">
    <property type="term" value="C:cytosol"/>
    <property type="evidence" value="ECO:0007669"/>
    <property type="project" value="TreeGrafter"/>
</dbReference>
<keyword evidence="2" id="KW-0902">Two-component regulatory system</keyword>
<evidence type="ECO:0000256" key="2">
    <source>
        <dbReference type="ARBA" id="ARBA00023012"/>
    </source>
</evidence>
<keyword evidence="1 6" id="KW-0597">Phosphoprotein</keyword>
<dbReference type="FunFam" id="1.10.10.10:FF:000018">
    <property type="entry name" value="DNA-binding response regulator ResD"/>
    <property type="match status" value="1"/>
</dbReference>
<evidence type="ECO:0000256" key="3">
    <source>
        <dbReference type="ARBA" id="ARBA00023015"/>
    </source>
</evidence>
<dbReference type="SMART" id="SM00448">
    <property type="entry name" value="REC"/>
    <property type="match status" value="1"/>
</dbReference>
<dbReference type="STRING" id="1123404.SAMN02745784_02639"/>
<keyword evidence="3" id="KW-0805">Transcription regulation</keyword>
<dbReference type="InterPro" id="IPR001867">
    <property type="entry name" value="OmpR/PhoB-type_DNA-bd"/>
</dbReference>
<dbReference type="RefSeq" id="WP_072977080.1">
    <property type="nucleotide sequence ID" value="NZ_FQTY01000017.1"/>
</dbReference>
<evidence type="ECO:0000256" key="5">
    <source>
        <dbReference type="ARBA" id="ARBA00023163"/>
    </source>
</evidence>
<dbReference type="Gene3D" id="6.10.250.690">
    <property type="match status" value="1"/>
</dbReference>
<dbReference type="AlphaFoldDB" id="A0A1M4YH09"/>
<dbReference type="SUPFAM" id="SSF46894">
    <property type="entry name" value="C-terminal effector domain of the bipartite response regulators"/>
    <property type="match status" value="1"/>
</dbReference>
<evidence type="ECO:0000256" key="7">
    <source>
        <dbReference type="PROSITE-ProRule" id="PRU01091"/>
    </source>
</evidence>
<evidence type="ECO:0000313" key="11">
    <source>
        <dbReference type="Proteomes" id="UP000184114"/>
    </source>
</evidence>
<dbReference type="GO" id="GO:0032993">
    <property type="term" value="C:protein-DNA complex"/>
    <property type="evidence" value="ECO:0007669"/>
    <property type="project" value="TreeGrafter"/>
</dbReference>
<evidence type="ECO:0000259" key="9">
    <source>
        <dbReference type="PROSITE" id="PS51755"/>
    </source>
</evidence>
<dbReference type="EMBL" id="FQTY01000017">
    <property type="protein sequence ID" value="SHF05020.1"/>
    <property type="molecule type" value="Genomic_DNA"/>
</dbReference>
<keyword evidence="4 7" id="KW-0238">DNA-binding</keyword>
<dbReference type="Proteomes" id="UP000184114">
    <property type="component" value="Unassembled WGS sequence"/>
</dbReference>
<evidence type="ECO:0000256" key="4">
    <source>
        <dbReference type="ARBA" id="ARBA00023125"/>
    </source>
</evidence>
<dbReference type="GeneID" id="90995330"/>
<accession>A0A1M4YH09</accession>
<dbReference type="Pfam" id="PF00072">
    <property type="entry name" value="Response_reg"/>
    <property type="match status" value="1"/>
</dbReference>
<reference evidence="11" key="1">
    <citation type="submission" date="2016-11" db="EMBL/GenBank/DDBJ databases">
        <authorList>
            <person name="Varghese N."/>
            <person name="Submissions S."/>
        </authorList>
    </citation>
    <scope>NUCLEOTIDE SEQUENCE [LARGE SCALE GENOMIC DNA]</scope>
    <source>
        <strain evidence="11">DSM 18095</strain>
    </source>
</reference>
<keyword evidence="5" id="KW-0804">Transcription</keyword>
<proteinExistence type="predicted"/>
<dbReference type="CDD" id="cd00383">
    <property type="entry name" value="trans_reg_C"/>
    <property type="match status" value="1"/>
</dbReference>
<dbReference type="InterPro" id="IPR011006">
    <property type="entry name" value="CheY-like_superfamily"/>
</dbReference>
<dbReference type="InterPro" id="IPR001789">
    <property type="entry name" value="Sig_transdc_resp-reg_receiver"/>
</dbReference>
<feature type="modified residue" description="4-aspartylphosphate" evidence="6">
    <location>
        <position position="54"/>
    </location>
</feature>
<evidence type="ECO:0000259" key="8">
    <source>
        <dbReference type="PROSITE" id="PS50110"/>
    </source>
</evidence>
<feature type="domain" description="OmpR/PhoB-type" evidence="9">
    <location>
        <begin position="133"/>
        <end position="232"/>
    </location>
</feature>
<protein>
    <submittedName>
        <fullName evidence="10">DNA-binding response regulator, OmpR family, contains REC and winged-helix (WHTH) domain</fullName>
    </submittedName>
</protein>
<dbReference type="GO" id="GO:0000976">
    <property type="term" value="F:transcription cis-regulatory region binding"/>
    <property type="evidence" value="ECO:0007669"/>
    <property type="project" value="TreeGrafter"/>
</dbReference>
<keyword evidence="11" id="KW-1185">Reference proteome</keyword>